<dbReference type="Proteomes" id="UP001162501">
    <property type="component" value="Chromosome 5"/>
</dbReference>
<evidence type="ECO:0000313" key="2">
    <source>
        <dbReference type="Proteomes" id="UP001162501"/>
    </source>
</evidence>
<dbReference type="EMBL" id="OX596089">
    <property type="protein sequence ID" value="CAN0531029.1"/>
    <property type="molecule type" value="Genomic_DNA"/>
</dbReference>
<proteinExistence type="predicted"/>
<evidence type="ECO:0000313" key="1">
    <source>
        <dbReference type="EMBL" id="CAN0531029.1"/>
    </source>
</evidence>
<gene>
    <name evidence="1" type="ORF">MRATA1EN22A_LOCUS24636</name>
</gene>
<name>A0AC59ZZ19_RANTA</name>
<accession>A0AC59ZZ19</accession>
<reference evidence="1" key="1">
    <citation type="submission" date="2023-05" db="EMBL/GenBank/DDBJ databases">
        <authorList>
            <consortium name="ELIXIR-Norway"/>
        </authorList>
    </citation>
    <scope>NUCLEOTIDE SEQUENCE</scope>
</reference>
<reference evidence="1" key="2">
    <citation type="submission" date="2025-03" db="EMBL/GenBank/DDBJ databases">
        <authorList>
            <consortium name="ELIXIR-Norway"/>
            <consortium name="Elixir Norway"/>
        </authorList>
    </citation>
    <scope>NUCLEOTIDE SEQUENCE</scope>
</reference>
<organism evidence="1 2">
    <name type="scientific">Rangifer tarandus platyrhynchus</name>
    <name type="common">Svalbard reindeer</name>
    <dbReference type="NCBI Taxonomy" id="3082113"/>
    <lineage>
        <taxon>Eukaryota</taxon>
        <taxon>Metazoa</taxon>
        <taxon>Chordata</taxon>
        <taxon>Craniata</taxon>
        <taxon>Vertebrata</taxon>
        <taxon>Euteleostomi</taxon>
        <taxon>Mammalia</taxon>
        <taxon>Eutheria</taxon>
        <taxon>Laurasiatheria</taxon>
        <taxon>Artiodactyla</taxon>
        <taxon>Ruminantia</taxon>
        <taxon>Pecora</taxon>
        <taxon>Cervidae</taxon>
        <taxon>Odocoileinae</taxon>
        <taxon>Rangifer</taxon>
    </lineage>
</organism>
<protein>
    <submittedName>
        <fullName evidence="1">Uncharacterized protein</fullName>
    </submittedName>
</protein>
<sequence>MDEEGESPLGNGFGYPTEDLSVELTHSHLTSQVTPWLQTWRLPGSKGPVFTQVQEPLHPLTSSSRA</sequence>